<gene>
    <name evidence="11" type="ORF">V6N11_005621</name>
</gene>
<evidence type="ECO:0000256" key="1">
    <source>
        <dbReference type="ARBA" id="ARBA00004651"/>
    </source>
</evidence>
<keyword evidence="6 10" id="KW-1133">Transmembrane helix</keyword>
<keyword evidence="3" id="KW-0813">Transport</keyword>
<evidence type="ECO:0000256" key="9">
    <source>
        <dbReference type="SAM" id="MobiDB-lite"/>
    </source>
</evidence>
<proteinExistence type="inferred from homology"/>
<reference evidence="11 12" key="1">
    <citation type="journal article" date="2024" name="G3 (Bethesda)">
        <title>Genome assembly of Hibiscus sabdariffa L. provides insights into metabolisms of medicinal natural products.</title>
        <authorList>
            <person name="Kim T."/>
        </authorList>
    </citation>
    <scope>NUCLEOTIDE SEQUENCE [LARGE SCALE GENOMIC DNA]</scope>
    <source>
        <strain evidence="11">TK-2024</strain>
        <tissue evidence="11">Old leaves</tissue>
    </source>
</reference>
<evidence type="ECO:0000256" key="3">
    <source>
        <dbReference type="ARBA" id="ARBA00022448"/>
    </source>
</evidence>
<evidence type="ECO:0000256" key="6">
    <source>
        <dbReference type="ARBA" id="ARBA00022989"/>
    </source>
</evidence>
<feature type="transmembrane region" description="Helical" evidence="10">
    <location>
        <begin position="136"/>
        <end position="161"/>
    </location>
</feature>
<feature type="region of interest" description="Disordered" evidence="9">
    <location>
        <begin position="1"/>
        <end position="24"/>
    </location>
</feature>
<feature type="transmembrane region" description="Helical" evidence="10">
    <location>
        <begin position="111"/>
        <end position="130"/>
    </location>
</feature>
<keyword evidence="4" id="KW-1003">Cell membrane</keyword>
<dbReference type="InterPro" id="IPR004695">
    <property type="entry name" value="SLAC1/Mae1/Ssu1/TehA"/>
</dbReference>
<protein>
    <submittedName>
        <fullName evidence="11">Uncharacterized protein</fullName>
    </submittedName>
</protein>
<dbReference type="CDD" id="cd09323">
    <property type="entry name" value="TDT_SLAC1_like"/>
    <property type="match status" value="1"/>
</dbReference>
<evidence type="ECO:0000256" key="5">
    <source>
        <dbReference type="ARBA" id="ARBA00022692"/>
    </source>
</evidence>
<feature type="transmembrane region" description="Helical" evidence="10">
    <location>
        <begin position="299"/>
        <end position="318"/>
    </location>
</feature>
<evidence type="ECO:0000256" key="8">
    <source>
        <dbReference type="ARBA" id="ARBA00023136"/>
    </source>
</evidence>
<evidence type="ECO:0000313" key="12">
    <source>
        <dbReference type="Proteomes" id="UP001396334"/>
    </source>
</evidence>
<keyword evidence="7" id="KW-0406">Ion transport</keyword>
<sequence length="373" mass="42277">MEELESEIKASVSHPEKKKKKKKNNEASPWCSDVLTRVHAGYFRISISLGSQALLWKVLTQPNGVSRDVFSGLPSTVCWSLWCLAALTHISLSFVYVLRCYFHFGLVKAEFLHHIGVNYLYAPWISWLILLQSAPVLLPITSLVYLILCWTFIVPLVMLDIKIYGQWFTTEKRFLSVMANPTSQISVIGNLVATRAAAEMGWKESAVCMWSLGMVHYLVLFVTLYQRLSGRNSLPTILRPTFFLFFAAPSMASLAWNSITGAFDYTSKMLFFFSLFLFVSLVCRPFLFKKSMKKFNVAWWAYSFPVTFIALAAVQYAGEVKSHVATLLMLGLSTVSVLVFLGLTMLTAANMFWLWRDTDDPLFNFSKNSKSSA</sequence>
<evidence type="ECO:0000256" key="2">
    <source>
        <dbReference type="ARBA" id="ARBA00007808"/>
    </source>
</evidence>
<evidence type="ECO:0000256" key="7">
    <source>
        <dbReference type="ARBA" id="ARBA00023065"/>
    </source>
</evidence>
<keyword evidence="5 10" id="KW-0812">Transmembrane</keyword>
<evidence type="ECO:0000256" key="10">
    <source>
        <dbReference type="SAM" id="Phobius"/>
    </source>
</evidence>
<dbReference type="InterPro" id="IPR038665">
    <property type="entry name" value="Voltage-dep_anion_channel_sf"/>
</dbReference>
<evidence type="ECO:0000256" key="4">
    <source>
        <dbReference type="ARBA" id="ARBA00022475"/>
    </source>
</evidence>
<feature type="transmembrane region" description="Helical" evidence="10">
    <location>
        <begin position="324"/>
        <end position="346"/>
    </location>
</feature>
<keyword evidence="8 10" id="KW-0472">Membrane</keyword>
<accession>A0ABR2RNL2</accession>
<keyword evidence="12" id="KW-1185">Reference proteome</keyword>
<feature type="transmembrane region" description="Helical" evidence="10">
    <location>
        <begin position="79"/>
        <end position="99"/>
    </location>
</feature>
<feature type="transmembrane region" description="Helical" evidence="10">
    <location>
        <begin position="237"/>
        <end position="257"/>
    </location>
</feature>
<dbReference type="PANTHER" id="PTHR31269">
    <property type="entry name" value="S-TYPE ANION CHANNEL SLAH3"/>
    <property type="match status" value="1"/>
</dbReference>
<dbReference type="Proteomes" id="UP001396334">
    <property type="component" value="Unassembled WGS sequence"/>
</dbReference>
<dbReference type="EMBL" id="JBBPBN010000021">
    <property type="protein sequence ID" value="KAK9014465.1"/>
    <property type="molecule type" value="Genomic_DNA"/>
</dbReference>
<comment type="subcellular location">
    <subcellularLocation>
        <location evidence="1">Cell membrane</location>
        <topology evidence="1">Multi-pass membrane protein</topology>
    </subcellularLocation>
</comment>
<evidence type="ECO:0000313" key="11">
    <source>
        <dbReference type="EMBL" id="KAK9014465.1"/>
    </source>
</evidence>
<dbReference type="Gene3D" id="1.50.10.150">
    <property type="entry name" value="Voltage-dependent anion channel"/>
    <property type="match status" value="1"/>
</dbReference>
<organism evidence="11 12">
    <name type="scientific">Hibiscus sabdariffa</name>
    <name type="common">roselle</name>
    <dbReference type="NCBI Taxonomy" id="183260"/>
    <lineage>
        <taxon>Eukaryota</taxon>
        <taxon>Viridiplantae</taxon>
        <taxon>Streptophyta</taxon>
        <taxon>Embryophyta</taxon>
        <taxon>Tracheophyta</taxon>
        <taxon>Spermatophyta</taxon>
        <taxon>Magnoliopsida</taxon>
        <taxon>eudicotyledons</taxon>
        <taxon>Gunneridae</taxon>
        <taxon>Pentapetalae</taxon>
        <taxon>rosids</taxon>
        <taxon>malvids</taxon>
        <taxon>Malvales</taxon>
        <taxon>Malvaceae</taxon>
        <taxon>Malvoideae</taxon>
        <taxon>Hibiscus</taxon>
    </lineage>
</organism>
<dbReference type="Pfam" id="PF03595">
    <property type="entry name" value="SLAC1"/>
    <property type="match status" value="1"/>
</dbReference>
<name>A0ABR2RNL2_9ROSI</name>
<feature type="transmembrane region" description="Helical" evidence="10">
    <location>
        <begin position="205"/>
        <end position="225"/>
    </location>
</feature>
<comment type="caution">
    <text evidence="11">The sequence shown here is derived from an EMBL/GenBank/DDBJ whole genome shotgun (WGS) entry which is preliminary data.</text>
</comment>
<dbReference type="InterPro" id="IPR030183">
    <property type="entry name" value="SLAC/SLAH"/>
</dbReference>
<comment type="similarity">
    <text evidence="2">Belongs to the SLAC1 S-type anion channel family.</text>
</comment>
<feature type="transmembrane region" description="Helical" evidence="10">
    <location>
        <begin position="269"/>
        <end position="287"/>
    </location>
</feature>
<dbReference type="PANTHER" id="PTHR31269:SF60">
    <property type="entry name" value="S-TYPE ANION CHANNEL SLAH1"/>
    <property type="match status" value="1"/>
</dbReference>